<evidence type="ECO:0000313" key="5">
    <source>
        <dbReference type="Proteomes" id="UP000288395"/>
    </source>
</evidence>
<name>A0A432VZR9_9GAMM</name>
<protein>
    <recommendedName>
        <fullName evidence="3">RapA2 cadherin-like domain-containing protein</fullName>
    </recommendedName>
</protein>
<gene>
    <name evidence="4" type="ORF">CWE08_03400</name>
</gene>
<evidence type="ECO:0000259" key="3">
    <source>
        <dbReference type="Pfam" id="PF17803"/>
    </source>
</evidence>
<dbReference type="EMBL" id="PIPJ01000002">
    <property type="protein sequence ID" value="RUO22247.1"/>
    <property type="molecule type" value="Genomic_DNA"/>
</dbReference>
<reference evidence="5" key="1">
    <citation type="journal article" date="2018" name="Front. Microbiol.">
        <title>Genome-Based Analysis Reveals the Taxonomy and Diversity of the Family Idiomarinaceae.</title>
        <authorList>
            <person name="Liu Y."/>
            <person name="Lai Q."/>
            <person name="Shao Z."/>
        </authorList>
    </citation>
    <scope>NUCLEOTIDE SEQUENCE [LARGE SCALE GENOMIC DNA]</scope>
    <source>
        <strain evidence="5">GBPy7</strain>
    </source>
</reference>
<proteinExistence type="predicted"/>
<keyword evidence="2" id="KW-0732">Signal</keyword>
<sequence>MFSQKVRIFSVLVFCISLVACGGGGSEGVNEVNISASLDQGEQWQDNLELGNFGAIIQSPTNGSLNIQGNQVTYVPEPSFRGSDNASIEGDNVIYRVSFTVNPVNQSPVLENTEIEVIASREIFGTLVVYDQDNDPIEFSLISAPEAGNFSLADDGTFSYTVDELILPNAQFTVAISDGVNADVVENVVMLPAYRSNEEKAAYYYFSEHSHLLQSERRLAALQSDVDTEIAYGAIAQGYVLASMDQEVERILANNINSQSALASSYADIAELYASRDELQLASEFRSNALTTHARMVIDNGIENMTNADGQFYLGLLREARENNDEETASNIVNQINLYIDALGGGEYKNAIGFIAQAARTNAVALVETYLQSNDANLYTQALQNIDIMARAGAQAGFQDLSNRPRHFRLAPLYSVWAAEQYFYIGELEKAKTQLAFSLSYYGDVDYDPANSFPAQPYAEATLEQYTAPLRDAAVMFSVLYPEADNYPLALLEANGNAVAFARALDDIEGMSFFLRILNDGTGTNSVENVIDELLVFHAGNPRTQVSEIIEVSPQFPKLASLLWRFGLYDEALYAYDRAFTLMLSDEYIEQNGSVPRFLTGNSGCFRAVNRLLGIGEQERAQQGALQCESLLAEATAGAFENTTNIIKMHLAVQQPQRAEVLFQQAEFVLNDEIESEFDAANRWLDLARSAVNARLYERGQNYFNQGFDELNSVQTSAIDDISSTLEAIEQITGWQEATVYTPARSLFVELRSHAYNELNYSQWLQNITSSVQGLLTEIAGTVTSLPLPEQDELVEELTEALALARLYRTAENTLQSLSIGDVERLQNLTLISSIQAIQDDFPASAIATVDSDSDGRANFYAIAASTAQLAETDIQLDDDADGDGVIDEEDPQPLGSAL</sequence>
<feature type="chain" id="PRO_5019426792" description="RapA2 cadherin-like domain-containing protein" evidence="2">
    <location>
        <begin position="23"/>
        <end position="899"/>
    </location>
</feature>
<keyword evidence="5" id="KW-1185">Reference proteome</keyword>
<organism evidence="4 5">
    <name type="scientific">Aliidiomarina iranensis</name>
    <dbReference type="NCBI Taxonomy" id="1434071"/>
    <lineage>
        <taxon>Bacteria</taxon>
        <taxon>Pseudomonadati</taxon>
        <taxon>Pseudomonadota</taxon>
        <taxon>Gammaproteobacteria</taxon>
        <taxon>Alteromonadales</taxon>
        <taxon>Idiomarinaceae</taxon>
        <taxon>Aliidiomarina</taxon>
    </lineage>
</organism>
<dbReference type="PROSITE" id="PS51257">
    <property type="entry name" value="PROKAR_LIPOPROTEIN"/>
    <property type="match status" value="1"/>
</dbReference>
<accession>A0A432VZR9</accession>
<feature type="region of interest" description="Disordered" evidence="1">
    <location>
        <begin position="878"/>
        <end position="899"/>
    </location>
</feature>
<dbReference type="RefSeq" id="WP_126765646.1">
    <property type="nucleotide sequence ID" value="NZ_PIPJ01000002.1"/>
</dbReference>
<dbReference type="InterPro" id="IPR040853">
    <property type="entry name" value="RapA2_cadherin-like"/>
</dbReference>
<dbReference type="AlphaFoldDB" id="A0A432VZR9"/>
<dbReference type="OrthoDB" id="6231808at2"/>
<feature type="domain" description="RapA2 cadherin-like" evidence="3">
    <location>
        <begin position="97"/>
        <end position="160"/>
    </location>
</feature>
<dbReference type="Pfam" id="PF17803">
    <property type="entry name" value="Cadherin_4"/>
    <property type="match status" value="1"/>
</dbReference>
<comment type="caution">
    <text evidence="4">The sequence shown here is derived from an EMBL/GenBank/DDBJ whole genome shotgun (WGS) entry which is preliminary data.</text>
</comment>
<feature type="compositionally biased region" description="Acidic residues" evidence="1">
    <location>
        <begin position="878"/>
        <end position="892"/>
    </location>
</feature>
<feature type="signal peptide" evidence="2">
    <location>
        <begin position="1"/>
        <end position="22"/>
    </location>
</feature>
<evidence type="ECO:0000313" key="4">
    <source>
        <dbReference type="EMBL" id="RUO22247.1"/>
    </source>
</evidence>
<evidence type="ECO:0000256" key="1">
    <source>
        <dbReference type="SAM" id="MobiDB-lite"/>
    </source>
</evidence>
<evidence type="ECO:0000256" key="2">
    <source>
        <dbReference type="SAM" id="SignalP"/>
    </source>
</evidence>
<dbReference type="Proteomes" id="UP000288395">
    <property type="component" value="Unassembled WGS sequence"/>
</dbReference>